<evidence type="ECO:0000256" key="2">
    <source>
        <dbReference type="ARBA" id="ARBA00022801"/>
    </source>
</evidence>
<gene>
    <name evidence="5" type="ORF">CGS55_12470</name>
</gene>
<dbReference type="GO" id="GO:0005829">
    <property type="term" value="C:cytosol"/>
    <property type="evidence" value="ECO:0007669"/>
    <property type="project" value="TreeGrafter"/>
</dbReference>
<dbReference type="EMBL" id="NMTV01000068">
    <property type="protein sequence ID" value="PDX71574.1"/>
    <property type="molecule type" value="Genomic_DNA"/>
</dbReference>
<evidence type="ECO:0000256" key="1">
    <source>
        <dbReference type="ARBA" id="ARBA00010838"/>
    </source>
</evidence>
<evidence type="ECO:0000313" key="6">
    <source>
        <dbReference type="Proteomes" id="UP000219901"/>
    </source>
</evidence>
<dbReference type="Gene3D" id="3.20.20.80">
    <property type="entry name" value="Glycosidases"/>
    <property type="match status" value="1"/>
</dbReference>
<dbReference type="InterPro" id="IPR017853">
    <property type="entry name" value="GH"/>
</dbReference>
<accession>A0A2A6ZXF3</accession>
<organism evidence="5 6">
    <name type="scientific">Faecalibacterium prausnitzii</name>
    <dbReference type="NCBI Taxonomy" id="853"/>
    <lineage>
        <taxon>Bacteria</taxon>
        <taxon>Bacillati</taxon>
        <taxon>Bacillota</taxon>
        <taxon>Clostridia</taxon>
        <taxon>Eubacteriales</taxon>
        <taxon>Oscillospiraceae</taxon>
        <taxon>Faecalibacterium</taxon>
    </lineage>
</organism>
<reference evidence="5 6" key="1">
    <citation type="journal article" date="2017" name="Front. Microbiol.">
        <title>New Insights into the Diversity of the Genus Faecalibacterium.</title>
        <authorList>
            <person name="Benevides L."/>
            <person name="Burman S."/>
            <person name="Martin R."/>
            <person name="Robert V."/>
            <person name="Thomas M."/>
            <person name="Miquel S."/>
            <person name="Chain F."/>
            <person name="Sokol H."/>
            <person name="Bermudez-Humaran L.G."/>
            <person name="Morrison M."/>
            <person name="Langella P."/>
            <person name="Azevedo V.A."/>
            <person name="Chatel J.M."/>
            <person name="Soares S."/>
        </authorList>
    </citation>
    <scope>NUCLEOTIDE SEQUENCE [LARGE SCALE GENOMIC DNA]</scope>
    <source>
        <strain evidence="5 6">CNCM I 4546</strain>
    </source>
</reference>
<dbReference type="PANTHER" id="PTHR10353:SF36">
    <property type="entry name" value="LP05116P"/>
    <property type="match status" value="1"/>
</dbReference>
<dbReference type="Proteomes" id="UP000219901">
    <property type="component" value="Unassembled WGS sequence"/>
</dbReference>
<comment type="caution">
    <text evidence="5">The sequence shown here is derived from an EMBL/GenBank/DDBJ whole genome shotgun (WGS) entry which is preliminary data.</text>
</comment>
<dbReference type="GO" id="GO:0008422">
    <property type="term" value="F:beta-glucosidase activity"/>
    <property type="evidence" value="ECO:0007669"/>
    <property type="project" value="TreeGrafter"/>
</dbReference>
<evidence type="ECO:0000256" key="4">
    <source>
        <dbReference type="RuleBase" id="RU003690"/>
    </source>
</evidence>
<protein>
    <submittedName>
        <fullName evidence="5">Glycoside hydrolase family 1</fullName>
    </submittedName>
</protein>
<keyword evidence="3" id="KW-0326">Glycosidase</keyword>
<name>A0A2A6ZXF3_9FIRM</name>
<dbReference type="AlphaFoldDB" id="A0A2A6ZXF3"/>
<sequence length="433" mass="48308">MQKFEKGFFIGAATAAHQVEGNNTNSDYWAQEQLPHSSFTEPSGIACDHYHRYEEDIKLLADAGLNAYRFSIEWARVEPEEGTFNPEAIEHYRKVIACCKAHGVEPVVTLLHFTSPKWLICKGGWEAESTVEDFKHYAAFVMEQLGSELHYVCTINEANMGLQLAAISKRFRLMAEQAAKNAAAAGKSAEGTVQVGMNFQKMMENMKYAAMENAQVFGTPQPQIFVSERTPEGDLLVLRAHAAARDAIKAICPQVKVGLTLSLHDLQAQPGGEAFAETAWQEEFTHYLPYIKEDDFLGVQNYTRTLYGPQGQLPAPEGAELTQMDYEVYPQALEHVLRKVAEAFKGDLIVTENGIATADDTRRVAFIRQALDGVQHCIADGIPVKGYFHWSLMDNFEWQKGYAMQFGLIAVNRETMERTAKPSLAMLGEYCGA</sequence>
<dbReference type="RefSeq" id="WP_097783714.1">
    <property type="nucleotide sequence ID" value="NZ_NMTV01000068.1"/>
</dbReference>
<dbReference type="PRINTS" id="PR00131">
    <property type="entry name" value="GLHYDRLASE1"/>
</dbReference>
<dbReference type="PANTHER" id="PTHR10353">
    <property type="entry name" value="GLYCOSYL HYDROLASE"/>
    <property type="match status" value="1"/>
</dbReference>
<dbReference type="SUPFAM" id="SSF51445">
    <property type="entry name" value="(Trans)glycosidases"/>
    <property type="match status" value="1"/>
</dbReference>
<evidence type="ECO:0000313" key="5">
    <source>
        <dbReference type="EMBL" id="PDX71574.1"/>
    </source>
</evidence>
<keyword evidence="2 5" id="KW-0378">Hydrolase</keyword>
<evidence type="ECO:0000256" key="3">
    <source>
        <dbReference type="ARBA" id="ARBA00023295"/>
    </source>
</evidence>
<dbReference type="Pfam" id="PF00232">
    <property type="entry name" value="Glyco_hydro_1"/>
    <property type="match status" value="2"/>
</dbReference>
<dbReference type="GO" id="GO:0016052">
    <property type="term" value="P:carbohydrate catabolic process"/>
    <property type="evidence" value="ECO:0007669"/>
    <property type="project" value="TreeGrafter"/>
</dbReference>
<comment type="similarity">
    <text evidence="1 4">Belongs to the glycosyl hydrolase 1 family.</text>
</comment>
<proteinExistence type="inferred from homology"/>
<dbReference type="InterPro" id="IPR001360">
    <property type="entry name" value="Glyco_hydro_1"/>
</dbReference>